<dbReference type="Proteomes" id="UP000598971">
    <property type="component" value="Unassembled WGS sequence"/>
</dbReference>
<comment type="caution">
    <text evidence="2">The sequence shown here is derived from an EMBL/GenBank/DDBJ whole genome shotgun (WGS) entry which is preliminary data.</text>
</comment>
<dbReference type="AlphaFoldDB" id="A0A8J8FDU8"/>
<accession>A0A8J8FDU8</accession>
<name>A0A8J8FDU8_9BACT</name>
<dbReference type="EMBL" id="WHPF01000006">
    <property type="protein sequence ID" value="NNV55870.1"/>
    <property type="molecule type" value="Genomic_DNA"/>
</dbReference>
<evidence type="ECO:0000313" key="3">
    <source>
        <dbReference type="Proteomes" id="UP000598971"/>
    </source>
</evidence>
<dbReference type="RefSeq" id="WP_171607798.1">
    <property type="nucleotide sequence ID" value="NZ_WHPF01000006.1"/>
</dbReference>
<protein>
    <recommendedName>
        <fullName evidence="4">Porin</fullName>
    </recommendedName>
</protein>
<gene>
    <name evidence="2" type="ORF">GD597_10400</name>
</gene>
<evidence type="ECO:0008006" key="4">
    <source>
        <dbReference type="Google" id="ProtNLM"/>
    </source>
</evidence>
<organism evidence="2 3">
    <name type="scientific">Limnovirga soli</name>
    <dbReference type="NCBI Taxonomy" id="2656915"/>
    <lineage>
        <taxon>Bacteria</taxon>
        <taxon>Pseudomonadati</taxon>
        <taxon>Bacteroidota</taxon>
        <taxon>Chitinophagia</taxon>
        <taxon>Chitinophagales</taxon>
        <taxon>Chitinophagaceae</taxon>
        <taxon>Limnovirga</taxon>
    </lineage>
</organism>
<proteinExistence type="predicted"/>
<evidence type="ECO:0000313" key="2">
    <source>
        <dbReference type="EMBL" id="NNV55870.1"/>
    </source>
</evidence>
<reference evidence="2" key="1">
    <citation type="submission" date="2019-10" db="EMBL/GenBank/DDBJ databases">
        <title>Draft genome sequence of Panacibacter sp. KCS-6.</title>
        <authorList>
            <person name="Yim K.J."/>
        </authorList>
    </citation>
    <scope>NUCLEOTIDE SEQUENCE</scope>
    <source>
        <strain evidence="2">KCS-6</strain>
    </source>
</reference>
<feature type="chain" id="PRO_5035167267" description="Porin" evidence="1">
    <location>
        <begin position="27"/>
        <end position="451"/>
    </location>
</feature>
<keyword evidence="1" id="KW-0732">Signal</keyword>
<dbReference type="SUPFAM" id="SSF56935">
    <property type="entry name" value="Porins"/>
    <property type="match status" value="1"/>
</dbReference>
<feature type="signal peptide" evidence="1">
    <location>
        <begin position="1"/>
        <end position="26"/>
    </location>
</feature>
<keyword evidence="3" id="KW-1185">Reference proteome</keyword>
<sequence>MKKLTSFHNLQIALLLLCALPFVSMAQTEKEFYLRPSYWRAYDQKGINVFETNKVADVIPFEGPRIRFGAGFTQQFQHLKHENKTALNNTTTARLYPLNGGFMTAQANLFTDVQLGDGIRLSLTTYLSARHHNEAWVKGGYIQFDKVPFKGKFWDDFMKIATIKIGHMEVNYGDAHFRRSDGGQTLYNPFMESYIMDAFATEIGGEIYLQKNGLFGMVGLTNGMIKGNVDSTYKTDQDDNTKRSPSIYLKGGIDKMVSDNVRVRFSGSFYHNSSSAASGLTLYGGDRTGSNYQNVMEKAPAGGALPASTAIAFSGRFNPGFSKKVDALMFNGFLKAGGLELFGTYETAKGRTKTETTDRKASQYAADVIYRFGSSENLFMGVRYNGVTARLAGFTDDVKLNRFAIAGGWFVTKNILMKGEYVVQQYKDFPTSDYRSGGKFNGYVIEAVVGF</sequence>
<evidence type="ECO:0000256" key="1">
    <source>
        <dbReference type="SAM" id="SignalP"/>
    </source>
</evidence>